<feature type="compositionally biased region" description="Polar residues" evidence="9">
    <location>
        <begin position="104"/>
        <end position="123"/>
    </location>
</feature>
<dbReference type="Proteomes" id="UP001153678">
    <property type="component" value="Unassembled WGS sequence"/>
</dbReference>
<dbReference type="PANTHER" id="PTHR13264">
    <property type="entry name" value="GCIP-INTERACTING PROTEIN P29"/>
    <property type="match status" value="1"/>
</dbReference>
<gene>
    <name evidence="10" type="ORF">FWILDA_LOCUS8196</name>
</gene>
<dbReference type="GO" id="GO:0071013">
    <property type="term" value="C:catalytic step 2 spliceosome"/>
    <property type="evidence" value="ECO:0007669"/>
    <property type="project" value="TreeGrafter"/>
</dbReference>
<feature type="compositionally biased region" description="Polar residues" evidence="9">
    <location>
        <begin position="184"/>
        <end position="194"/>
    </location>
</feature>
<evidence type="ECO:0000256" key="9">
    <source>
        <dbReference type="SAM" id="MobiDB-lite"/>
    </source>
</evidence>
<accession>A0A9W4WWM0</accession>
<dbReference type="InterPro" id="IPR013260">
    <property type="entry name" value="mRNA_splic_SYF2"/>
</dbReference>
<protein>
    <recommendedName>
        <fullName evidence="4">Pre-mRNA-splicing factor SYF2</fullName>
    </recommendedName>
    <alternativeName>
        <fullName evidence="3">Pre-mRNA-splicing factor syf2</fullName>
    </alternativeName>
</protein>
<dbReference type="GO" id="GO:0008380">
    <property type="term" value="P:RNA splicing"/>
    <property type="evidence" value="ECO:0007669"/>
    <property type="project" value="UniProtKB-KW"/>
</dbReference>
<comment type="similarity">
    <text evidence="2">Belongs to the SYF2 family.</text>
</comment>
<dbReference type="OrthoDB" id="199717at2759"/>
<evidence type="ECO:0000256" key="6">
    <source>
        <dbReference type="ARBA" id="ARBA00022728"/>
    </source>
</evidence>
<feature type="non-terminal residue" evidence="10">
    <location>
        <position position="739"/>
    </location>
</feature>
<evidence type="ECO:0000256" key="2">
    <source>
        <dbReference type="ARBA" id="ARBA00010028"/>
    </source>
</evidence>
<feature type="compositionally biased region" description="Basic and acidic residues" evidence="9">
    <location>
        <begin position="431"/>
        <end position="441"/>
    </location>
</feature>
<feature type="compositionally biased region" description="Polar residues" evidence="9">
    <location>
        <begin position="9"/>
        <end position="34"/>
    </location>
</feature>
<organism evidence="10 11">
    <name type="scientific">Funneliformis geosporum</name>
    <dbReference type="NCBI Taxonomy" id="1117311"/>
    <lineage>
        <taxon>Eukaryota</taxon>
        <taxon>Fungi</taxon>
        <taxon>Fungi incertae sedis</taxon>
        <taxon>Mucoromycota</taxon>
        <taxon>Glomeromycotina</taxon>
        <taxon>Glomeromycetes</taxon>
        <taxon>Glomerales</taxon>
        <taxon>Glomeraceae</taxon>
        <taxon>Funneliformis</taxon>
    </lineage>
</organism>
<feature type="compositionally biased region" description="Polar residues" evidence="9">
    <location>
        <begin position="62"/>
        <end position="71"/>
    </location>
</feature>
<sequence>MPPKKKNTASKSNQIQPESNVEDVTSTTAPSQEESIPKKKATRKPRTTKKRELVSQEGIIEPNNSSTINTQLKEETILVKKKPGRKPKATKQQEVVTIKEEPFEQQQQFITTPSTSVPQQQLLFINATPEEPVKKKPGRKPKVKKQEEDQKNQLPPPSEKNIVNIQPTPGSFPPHGFKSEVQSESHNSNNNNTFPPAALSPEVQPNIAPIPAPSPAATHSKRGRPRKVKSLEAGPQTVNADATTVVAETKVAPTRKRKSKKQEASADLNQASEIVANSSSQEQIISQQRQEEEEVEQSIVPAKIANPVKKRRTKKQDAAVVSTTQIESATGQIPVQDDQQPPVKAIKRGRPKKIKPDSTVVEKSSNNDEVVVIKMEDLESGPVIESSEHQKSNILTKTSIGPKNSSVVLNQYENPENQERKKLSDSINPHTVDKDDVKMTDASDDIPQAQELLVQKPDVSMEDIQNKDLTVINEQSIKKKRSLDNDDYEDENGESNKSSRIEEVKAKMEKFKKLRSRLDEGESANRKEVFEEHQRKKTNPKEIIKQERKREEAEKLLAKQQAEERGEDYERSKFWEYSAESVEKWEKKQEKKAKKSDVAFTDYNQVAHKKYKRQINELKPDLLTYKEQKAAAVASSSLITTEDGQIVSVDTESNFYRDANSLQYASVDNQPNREAIDKVVADVNKTIAKREKSSRKKPVNEDDDITYINERNRRFNEKIGRFYDKYTKEIKENFERGTA</sequence>
<dbReference type="AlphaFoldDB" id="A0A9W4WWM0"/>
<dbReference type="GO" id="GO:0071014">
    <property type="term" value="C:post-mRNA release spliceosomal complex"/>
    <property type="evidence" value="ECO:0007669"/>
    <property type="project" value="TreeGrafter"/>
</dbReference>
<evidence type="ECO:0000256" key="4">
    <source>
        <dbReference type="ARBA" id="ARBA00014745"/>
    </source>
</evidence>
<evidence type="ECO:0000313" key="10">
    <source>
        <dbReference type="EMBL" id="CAI2177659.1"/>
    </source>
</evidence>
<feature type="region of interest" description="Disordered" evidence="9">
    <location>
        <begin position="1"/>
        <end position="270"/>
    </location>
</feature>
<name>A0A9W4WWM0_9GLOM</name>
<feature type="compositionally biased region" description="Basic residues" evidence="9">
    <location>
        <begin position="38"/>
        <end position="49"/>
    </location>
</feature>
<feature type="compositionally biased region" description="Basic residues" evidence="9">
    <location>
        <begin position="79"/>
        <end position="89"/>
    </location>
</feature>
<feature type="compositionally biased region" description="Polar residues" evidence="9">
    <location>
        <begin position="392"/>
        <end position="415"/>
    </location>
</feature>
<dbReference type="EMBL" id="CAMKVN010001711">
    <property type="protein sequence ID" value="CAI2177659.1"/>
    <property type="molecule type" value="Genomic_DNA"/>
</dbReference>
<evidence type="ECO:0000256" key="5">
    <source>
        <dbReference type="ARBA" id="ARBA00022664"/>
    </source>
</evidence>
<dbReference type="PANTHER" id="PTHR13264:SF5">
    <property type="entry name" value="PRE-MRNA-SPLICING FACTOR SYF2"/>
    <property type="match status" value="1"/>
</dbReference>
<feature type="compositionally biased region" description="Basic residues" evidence="9">
    <location>
        <begin position="219"/>
        <end position="228"/>
    </location>
</feature>
<keyword evidence="7" id="KW-0508">mRNA splicing</keyword>
<keyword evidence="8" id="KW-0539">Nucleus</keyword>
<feature type="compositionally biased region" description="Basic and acidic residues" evidence="9">
    <location>
        <begin position="497"/>
        <end position="570"/>
    </location>
</feature>
<feature type="region of interest" description="Disordered" evidence="9">
    <location>
        <begin position="328"/>
        <end position="365"/>
    </location>
</feature>
<comment type="subcellular location">
    <subcellularLocation>
        <location evidence="1">Nucleus</location>
    </subcellularLocation>
</comment>
<evidence type="ECO:0000256" key="3">
    <source>
        <dbReference type="ARBA" id="ARBA00013557"/>
    </source>
</evidence>
<keyword evidence="5" id="KW-0507">mRNA processing</keyword>
<feature type="region of interest" description="Disordered" evidence="9">
    <location>
        <begin position="382"/>
        <end position="570"/>
    </location>
</feature>
<evidence type="ECO:0000256" key="1">
    <source>
        <dbReference type="ARBA" id="ARBA00004123"/>
    </source>
</evidence>
<dbReference type="GO" id="GO:0000974">
    <property type="term" value="C:Prp19 complex"/>
    <property type="evidence" value="ECO:0007669"/>
    <property type="project" value="TreeGrafter"/>
</dbReference>
<dbReference type="Pfam" id="PF08231">
    <property type="entry name" value="SYF2"/>
    <property type="match status" value="1"/>
</dbReference>
<proteinExistence type="inferred from homology"/>
<feature type="compositionally biased region" description="Low complexity" evidence="9">
    <location>
        <begin position="334"/>
        <end position="343"/>
    </location>
</feature>
<evidence type="ECO:0000313" key="11">
    <source>
        <dbReference type="Proteomes" id="UP001153678"/>
    </source>
</evidence>
<evidence type="ECO:0000256" key="7">
    <source>
        <dbReference type="ARBA" id="ARBA00023187"/>
    </source>
</evidence>
<comment type="caution">
    <text evidence="10">The sequence shown here is derived from an EMBL/GenBank/DDBJ whole genome shotgun (WGS) entry which is preliminary data.</text>
</comment>
<evidence type="ECO:0000256" key="8">
    <source>
        <dbReference type="ARBA" id="ARBA00023242"/>
    </source>
</evidence>
<keyword evidence="11" id="KW-1185">Reference proteome</keyword>
<dbReference type="GO" id="GO:0006397">
    <property type="term" value="P:mRNA processing"/>
    <property type="evidence" value="ECO:0007669"/>
    <property type="project" value="UniProtKB-KW"/>
</dbReference>
<reference evidence="10" key="1">
    <citation type="submission" date="2022-08" db="EMBL/GenBank/DDBJ databases">
        <authorList>
            <person name="Kallberg Y."/>
            <person name="Tangrot J."/>
            <person name="Rosling A."/>
        </authorList>
    </citation>
    <scope>NUCLEOTIDE SEQUENCE</scope>
    <source>
        <strain evidence="10">Wild A</strain>
    </source>
</reference>
<keyword evidence="6" id="KW-0747">Spliceosome</keyword>